<dbReference type="InterPro" id="IPR014729">
    <property type="entry name" value="Rossmann-like_a/b/a_fold"/>
</dbReference>
<name>A0A1R3H0E7_COCAP</name>
<dbReference type="PANTHER" id="PTHR46798:SF5">
    <property type="entry name" value="E3 UBIQUITIN-PROTEIN LIGASE RFI2"/>
    <property type="match status" value="1"/>
</dbReference>
<evidence type="ECO:0000313" key="4">
    <source>
        <dbReference type="EMBL" id="OMO63824.1"/>
    </source>
</evidence>
<dbReference type="Pfam" id="PF00582">
    <property type="entry name" value="Usp"/>
    <property type="match status" value="1"/>
</dbReference>
<dbReference type="Pfam" id="PF13639">
    <property type="entry name" value="zf-RING_2"/>
    <property type="match status" value="1"/>
</dbReference>
<evidence type="ECO:0000313" key="5">
    <source>
        <dbReference type="Proteomes" id="UP000188268"/>
    </source>
</evidence>
<dbReference type="InterPro" id="IPR013083">
    <property type="entry name" value="Znf_RING/FYVE/PHD"/>
</dbReference>
<dbReference type="PROSITE" id="PS50089">
    <property type="entry name" value="ZF_RING_2"/>
    <property type="match status" value="1"/>
</dbReference>
<accession>A0A1R3H0E7</accession>
<reference evidence="4 5" key="1">
    <citation type="submission" date="2013-09" db="EMBL/GenBank/DDBJ databases">
        <title>Corchorus capsularis genome sequencing.</title>
        <authorList>
            <person name="Alam M."/>
            <person name="Haque M.S."/>
            <person name="Islam M.S."/>
            <person name="Emdad E.M."/>
            <person name="Islam M.M."/>
            <person name="Ahmed B."/>
            <person name="Halim A."/>
            <person name="Hossen Q.M.M."/>
            <person name="Hossain M.Z."/>
            <person name="Ahmed R."/>
            <person name="Khan M.M."/>
            <person name="Islam R."/>
            <person name="Rashid M.M."/>
            <person name="Khan S.A."/>
            <person name="Rahman M.S."/>
            <person name="Alam M."/>
        </authorList>
    </citation>
    <scope>NUCLEOTIDE SEQUENCE [LARGE SCALE GENOMIC DNA]</scope>
    <source>
        <strain evidence="5">cv. CVL-1</strain>
        <tissue evidence="4">Whole seedling</tissue>
    </source>
</reference>
<dbReference type="OMA" id="FNYSEMP"/>
<dbReference type="AlphaFoldDB" id="A0A1R3H0E7"/>
<keyword evidence="1" id="KW-0863">Zinc-finger</keyword>
<organism evidence="4 5">
    <name type="scientific">Corchorus capsularis</name>
    <name type="common">Jute</name>
    <dbReference type="NCBI Taxonomy" id="210143"/>
    <lineage>
        <taxon>Eukaryota</taxon>
        <taxon>Viridiplantae</taxon>
        <taxon>Streptophyta</taxon>
        <taxon>Embryophyta</taxon>
        <taxon>Tracheophyta</taxon>
        <taxon>Spermatophyta</taxon>
        <taxon>Magnoliopsida</taxon>
        <taxon>eudicotyledons</taxon>
        <taxon>Gunneridae</taxon>
        <taxon>Pentapetalae</taxon>
        <taxon>rosids</taxon>
        <taxon>malvids</taxon>
        <taxon>Malvales</taxon>
        <taxon>Malvaceae</taxon>
        <taxon>Grewioideae</taxon>
        <taxon>Apeibeae</taxon>
        <taxon>Corchorus</taxon>
    </lineage>
</organism>
<feature type="domain" description="RING-type" evidence="3">
    <location>
        <begin position="167"/>
        <end position="212"/>
    </location>
</feature>
<dbReference type="GO" id="GO:0008270">
    <property type="term" value="F:zinc ion binding"/>
    <property type="evidence" value="ECO:0007669"/>
    <property type="project" value="UniProtKB-KW"/>
</dbReference>
<keyword evidence="1" id="KW-0479">Metal-binding</keyword>
<feature type="region of interest" description="Disordered" evidence="2">
    <location>
        <begin position="527"/>
        <end position="556"/>
    </location>
</feature>
<dbReference type="EMBL" id="AWWV01012868">
    <property type="protein sequence ID" value="OMO63824.1"/>
    <property type="molecule type" value="Genomic_DNA"/>
</dbReference>
<dbReference type="SUPFAM" id="SSF57850">
    <property type="entry name" value="RING/U-box"/>
    <property type="match status" value="1"/>
</dbReference>
<dbReference type="CDD" id="cd23659">
    <property type="entry name" value="USP_At3g01520-like"/>
    <property type="match status" value="1"/>
</dbReference>
<dbReference type="InterPro" id="IPR006016">
    <property type="entry name" value="UspA"/>
</dbReference>
<dbReference type="OrthoDB" id="8062037at2759"/>
<proteinExistence type="predicted"/>
<sequence length="556" mass="60932">MATSEKEVMIVGIDDSEHSVYALEWTLNHFFTPSAPNPPFKLVIVHAKPTATSAIGVAGPGAAEVLPYVDADLRKIAARVVEKAKELCITKSVNDAVVEVVEGDARNVLCEAVEKHHASVLVVGSHGYGAIKRKGMVGSKASHLDRDPDQLMDGHDADAAASSDVSCSICLDVISDTGGRSRAKLHCGHEFHLDCIGSAFNMKGAMQCPNCRKVEKGQWLYANGATRSLPELSMEEWNLEDDYYDPAYEMPFRVQWCPIDEFTRIGSSSEEGESPSTTYHEIHGHHAIFAEHAAASSVAHSYVAYVGPIPPTTLRSSDNGDDPNFNRHWNSLSGHNEIFIPHALPTISIQYHSWGRHTPNFSVSDRHTDPASVPVAALRSSNGELDALTRPRSFPHPFPFEHGSSSRGGSSFVSSVFPRHPGSSAHAIAHDRFQASLAFYRQHHRFNQQRFNRPAVPAPVVPVMRRGLAPVAPVAPAVPQPDQGGGFYIYPPSSSSGQNLHEAENMFPSNYNPMERERVSHFPTATRESVWGPYHQPTSSSDPGNRPRSFLHRHFA</sequence>
<dbReference type="GO" id="GO:0004842">
    <property type="term" value="F:ubiquitin-protein transferase activity"/>
    <property type="evidence" value="ECO:0007669"/>
    <property type="project" value="InterPro"/>
</dbReference>
<evidence type="ECO:0000256" key="2">
    <source>
        <dbReference type="SAM" id="MobiDB-lite"/>
    </source>
</evidence>
<dbReference type="InterPro" id="IPR001841">
    <property type="entry name" value="Znf_RING"/>
</dbReference>
<protein>
    <submittedName>
        <fullName evidence="4">Zinc finger, RING-type</fullName>
    </submittedName>
</protein>
<evidence type="ECO:0000256" key="1">
    <source>
        <dbReference type="PROSITE-ProRule" id="PRU00175"/>
    </source>
</evidence>
<gene>
    <name evidence="4" type="ORF">CCACVL1_22246</name>
</gene>
<dbReference type="Gene3D" id="3.30.40.10">
    <property type="entry name" value="Zinc/RING finger domain, C3HC4 (zinc finger)"/>
    <property type="match status" value="1"/>
</dbReference>
<dbReference type="SMART" id="SM00184">
    <property type="entry name" value="RING"/>
    <property type="match status" value="1"/>
</dbReference>
<dbReference type="SUPFAM" id="SSF52402">
    <property type="entry name" value="Adenine nucleotide alpha hydrolases-like"/>
    <property type="match status" value="1"/>
</dbReference>
<evidence type="ECO:0000259" key="3">
    <source>
        <dbReference type="PROSITE" id="PS50089"/>
    </source>
</evidence>
<dbReference type="InterPro" id="IPR044274">
    <property type="entry name" value="RFI2"/>
</dbReference>
<dbReference type="Gramene" id="OMO63824">
    <property type="protein sequence ID" value="OMO63824"/>
    <property type="gene ID" value="CCACVL1_22246"/>
</dbReference>
<keyword evidence="5" id="KW-1185">Reference proteome</keyword>
<dbReference type="PANTHER" id="PTHR46798">
    <property type="entry name" value="OS09G0511500 PROTEIN"/>
    <property type="match status" value="1"/>
</dbReference>
<dbReference type="Proteomes" id="UP000188268">
    <property type="component" value="Unassembled WGS sequence"/>
</dbReference>
<dbReference type="Gene3D" id="3.40.50.620">
    <property type="entry name" value="HUPs"/>
    <property type="match status" value="1"/>
</dbReference>
<keyword evidence="1" id="KW-0862">Zinc</keyword>
<comment type="caution">
    <text evidence="4">The sequence shown here is derived from an EMBL/GenBank/DDBJ whole genome shotgun (WGS) entry which is preliminary data.</text>
</comment>